<dbReference type="Gramene" id="KGN59954">
    <property type="protein sequence ID" value="KGN59954"/>
    <property type="gene ID" value="Csa_3G855970"/>
</dbReference>
<evidence type="ECO:0000313" key="2">
    <source>
        <dbReference type="EMBL" id="KGN59954.1"/>
    </source>
</evidence>
<gene>
    <name evidence="2" type="ORF">Csa_3G855970</name>
</gene>
<reference evidence="2 3" key="4">
    <citation type="journal article" date="2011" name="BMC Genomics">
        <title>RNA-Seq improves annotation of protein-coding genes in the cucumber genome.</title>
        <authorList>
            <person name="Li Z."/>
            <person name="Zhang Z."/>
            <person name="Yan P."/>
            <person name="Huang S."/>
            <person name="Fei Z."/>
            <person name="Lin K."/>
        </authorList>
    </citation>
    <scope>NUCLEOTIDE SEQUENCE [LARGE SCALE GENOMIC DNA]</scope>
    <source>
        <strain evidence="3">cv. 9930</strain>
    </source>
</reference>
<keyword evidence="3" id="KW-1185">Reference proteome</keyword>
<organism evidence="2 3">
    <name type="scientific">Cucumis sativus</name>
    <name type="common">Cucumber</name>
    <dbReference type="NCBI Taxonomy" id="3659"/>
    <lineage>
        <taxon>Eukaryota</taxon>
        <taxon>Viridiplantae</taxon>
        <taxon>Streptophyta</taxon>
        <taxon>Embryophyta</taxon>
        <taxon>Tracheophyta</taxon>
        <taxon>Spermatophyta</taxon>
        <taxon>Magnoliopsida</taxon>
        <taxon>eudicotyledons</taxon>
        <taxon>Gunneridae</taxon>
        <taxon>Pentapetalae</taxon>
        <taxon>rosids</taxon>
        <taxon>fabids</taxon>
        <taxon>Cucurbitales</taxon>
        <taxon>Cucurbitaceae</taxon>
        <taxon>Benincaseae</taxon>
        <taxon>Cucumis</taxon>
    </lineage>
</organism>
<proteinExistence type="predicted"/>
<reference evidence="2 3" key="3">
    <citation type="journal article" date="2010" name="BMC Genomics">
        <title>Transcriptome sequencing and comparative analysis of cucumber flowers with different sex types.</title>
        <authorList>
            <person name="Guo S."/>
            <person name="Zheng Y."/>
            <person name="Joung J.G."/>
            <person name="Liu S."/>
            <person name="Zhang Z."/>
            <person name="Crasta O.R."/>
            <person name="Sobral B.W."/>
            <person name="Xu Y."/>
            <person name="Huang S."/>
            <person name="Fei Z."/>
        </authorList>
    </citation>
    <scope>NUCLEOTIDE SEQUENCE [LARGE SCALE GENOMIC DNA]</scope>
    <source>
        <strain evidence="3">cv. 9930</strain>
    </source>
</reference>
<sequence>MAIVSLENEPPPPSSSLCFNGQKSSDSACGRQVFQISLVFQLQPAELFR</sequence>
<feature type="region of interest" description="Disordered" evidence="1">
    <location>
        <begin position="1"/>
        <end position="25"/>
    </location>
</feature>
<accession>A0A0A0LG34</accession>
<dbReference type="Proteomes" id="UP000029981">
    <property type="component" value="Chromosome 3"/>
</dbReference>
<protein>
    <submittedName>
        <fullName evidence="2">Uncharacterized protein</fullName>
    </submittedName>
</protein>
<evidence type="ECO:0000256" key="1">
    <source>
        <dbReference type="SAM" id="MobiDB-lite"/>
    </source>
</evidence>
<reference evidence="2 3" key="1">
    <citation type="journal article" date="2009" name="Nat. Genet.">
        <title>The genome of the cucumber, Cucumis sativus L.</title>
        <authorList>
            <person name="Huang S."/>
            <person name="Li R."/>
            <person name="Zhang Z."/>
            <person name="Li L."/>
            <person name="Gu X."/>
            <person name="Fan W."/>
            <person name="Lucas W.J."/>
            <person name="Wang X."/>
            <person name="Xie B."/>
            <person name="Ni P."/>
            <person name="Ren Y."/>
            <person name="Zhu H."/>
            <person name="Li J."/>
            <person name="Lin K."/>
            <person name="Jin W."/>
            <person name="Fei Z."/>
            <person name="Li G."/>
            <person name="Staub J."/>
            <person name="Kilian A."/>
            <person name="van der Vossen E.A."/>
            <person name="Wu Y."/>
            <person name="Guo J."/>
            <person name="He J."/>
            <person name="Jia Z."/>
            <person name="Ren Y."/>
            <person name="Tian G."/>
            <person name="Lu Y."/>
            <person name="Ruan J."/>
            <person name="Qian W."/>
            <person name="Wang M."/>
            <person name="Huang Q."/>
            <person name="Li B."/>
            <person name="Xuan Z."/>
            <person name="Cao J."/>
            <person name="Asan"/>
            <person name="Wu Z."/>
            <person name="Zhang J."/>
            <person name="Cai Q."/>
            <person name="Bai Y."/>
            <person name="Zhao B."/>
            <person name="Han Y."/>
            <person name="Li Y."/>
            <person name="Li X."/>
            <person name="Wang S."/>
            <person name="Shi Q."/>
            <person name="Liu S."/>
            <person name="Cho W.K."/>
            <person name="Kim J.Y."/>
            <person name="Xu Y."/>
            <person name="Heller-Uszynska K."/>
            <person name="Miao H."/>
            <person name="Cheng Z."/>
            <person name="Zhang S."/>
            <person name="Wu J."/>
            <person name="Yang Y."/>
            <person name="Kang H."/>
            <person name="Li M."/>
            <person name="Liang H."/>
            <person name="Ren X."/>
            <person name="Shi Z."/>
            <person name="Wen M."/>
            <person name="Jian M."/>
            <person name="Yang H."/>
            <person name="Zhang G."/>
            <person name="Yang Z."/>
            <person name="Chen R."/>
            <person name="Liu S."/>
            <person name="Li J."/>
            <person name="Ma L."/>
            <person name="Liu H."/>
            <person name="Zhou Y."/>
            <person name="Zhao J."/>
            <person name="Fang X."/>
            <person name="Li G."/>
            <person name="Fang L."/>
            <person name="Li Y."/>
            <person name="Liu D."/>
            <person name="Zheng H."/>
            <person name="Zhang Y."/>
            <person name="Qin N."/>
            <person name="Li Z."/>
            <person name="Yang G."/>
            <person name="Yang S."/>
            <person name="Bolund L."/>
            <person name="Kristiansen K."/>
            <person name="Zheng H."/>
            <person name="Li S."/>
            <person name="Zhang X."/>
            <person name="Yang H."/>
            <person name="Wang J."/>
            <person name="Sun R."/>
            <person name="Zhang B."/>
            <person name="Jiang S."/>
            <person name="Wang J."/>
            <person name="Du Y."/>
            <person name="Li S."/>
        </authorList>
    </citation>
    <scope>NUCLEOTIDE SEQUENCE [LARGE SCALE GENOMIC DNA]</scope>
    <source>
        <strain evidence="3">cv. 9930</strain>
    </source>
</reference>
<dbReference type="AlphaFoldDB" id="A0A0A0LG34"/>
<name>A0A0A0LG34_CUCSA</name>
<reference evidence="2 3" key="2">
    <citation type="journal article" date="2009" name="PLoS ONE">
        <title>An integrated genetic and cytogenetic map of the cucumber genome.</title>
        <authorList>
            <person name="Ren Y."/>
            <person name="Zhang Z."/>
            <person name="Liu J."/>
            <person name="Staub J.E."/>
            <person name="Han Y."/>
            <person name="Cheng Z."/>
            <person name="Li X."/>
            <person name="Lu J."/>
            <person name="Miao H."/>
            <person name="Kang H."/>
            <person name="Xie B."/>
            <person name="Gu X."/>
            <person name="Wang X."/>
            <person name="Du Y."/>
            <person name="Jin W."/>
            <person name="Huang S."/>
        </authorList>
    </citation>
    <scope>NUCLEOTIDE SEQUENCE [LARGE SCALE GENOMIC DNA]</scope>
    <source>
        <strain evidence="3">cv. 9930</strain>
    </source>
</reference>
<evidence type="ECO:0000313" key="3">
    <source>
        <dbReference type="Proteomes" id="UP000029981"/>
    </source>
</evidence>
<dbReference type="EMBL" id="CM002924">
    <property type="protein sequence ID" value="KGN59954.1"/>
    <property type="molecule type" value="Genomic_DNA"/>
</dbReference>